<feature type="region of interest" description="Disordered" evidence="1">
    <location>
        <begin position="145"/>
        <end position="176"/>
    </location>
</feature>
<accession>A0AAW2TIE9</accession>
<evidence type="ECO:0000256" key="1">
    <source>
        <dbReference type="SAM" id="MobiDB-lite"/>
    </source>
</evidence>
<evidence type="ECO:0008006" key="3">
    <source>
        <dbReference type="Google" id="ProtNLM"/>
    </source>
</evidence>
<reference evidence="2" key="2">
    <citation type="journal article" date="2024" name="Plant">
        <title>Genomic evolution and insights into agronomic trait innovations of Sesamum species.</title>
        <authorList>
            <person name="Miao H."/>
            <person name="Wang L."/>
            <person name="Qu L."/>
            <person name="Liu H."/>
            <person name="Sun Y."/>
            <person name="Le M."/>
            <person name="Wang Q."/>
            <person name="Wei S."/>
            <person name="Zheng Y."/>
            <person name="Lin W."/>
            <person name="Duan Y."/>
            <person name="Cao H."/>
            <person name="Xiong S."/>
            <person name="Wang X."/>
            <person name="Wei L."/>
            <person name="Li C."/>
            <person name="Ma Q."/>
            <person name="Ju M."/>
            <person name="Zhao R."/>
            <person name="Li G."/>
            <person name="Mu C."/>
            <person name="Tian Q."/>
            <person name="Mei H."/>
            <person name="Zhang T."/>
            <person name="Gao T."/>
            <person name="Zhang H."/>
        </authorList>
    </citation>
    <scope>NUCLEOTIDE SEQUENCE</scope>
    <source>
        <strain evidence="2">G02</strain>
    </source>
</reference>
<protein>
    <recommendedName>
        <fullName evidence="3">Gag/pol protein</fullName>
    </recommendedName>
</protein>
<evidence type="ECO:0000313" key="2">
    <source>
        <dbReference type="EMBL" id="KAL0403953.1"/>
    </source>
</evidence>
<organism evidence="2">
    <name type="scientific">Sesamum radiatum</name>
    <name type="common">Black benniseed</name>
    <dbReference type="NCBI Taxonomy" id="300843"/>
    <lineage>
        <taxon>Eukaryota</taxon>
        <taxon>Viridiplantae</taxon>
        <taxon>Streptophyta</taxon>
        <taxon>Embryophyta</taxon>
        <taxon>Tracheophyta</taxon>
        <taxon>Spermatophyta</taxon>
        <taxon>Magnoliopsida</taxon>
        <taxon>eudicotyledons</taxon>
        <taxon>Gunneridae</taxon>
        <taxon>Pentapetalae</taxon>
        <taxon>asterids</taxon>
        <taxon>lamiids</taxon>
        <taxon>Lamiales</taxon>
        <taxon>Pedaliaceae</taxon>
        <taxon>Sesamum</taxon>
    </lineage>
</organism>
<gene>
    <name evidence="2" type="ORF">Sradi_2036100</name>
</gene>
<proteinExistence type="predicted"/>
<comment type="caution">
    <text evidence="2">The sequence shown here is derived from an EMBL/GenBank/DDBJ whole genome shotgun (WGS) entry which is preliminary data.</text>
</comment>
<dbReference type="AlphaFoldDB" id="A0AAW2TIE9"/>
<dbReference type="EMBL" id="JACGWJ010000008">
    <property type="protein sequence ID" value="KAL0403953.1"/>
    <property type="molecule type" value="Genomic_DNA"/>
</dbReference>
<name>A0AAW2TIE9_SESRA</name>
<sequence length="176" mass="19369">MLRMKEIYAVLDRHIRYAATKAFFGTKMTEGSSVREHEIEMLSLVEKLEDLQAGFNNDTYIDVIHQSLPPSYDPFVINYNMNGLEKSINELINMLVQYEATTKNSESSVLVGEASTSKAKGKGARRWKRKKGKAKAAASALSAPVAPVGMGRGKGNVGSKPNKANDVSIHCRKKGH</sequence>
<reference evidence="2" key="1">
    <citation type="submission" date="2020-06" db="EMBL/GenBank/DDBJ databases">
        <authorList>
            <person name="Li T."/>
            <person name="Hu X."/>
            <person name="Zhang T."/>
            <person name="Song X."/>
            <person name="Zhang H."/>
            <person name="Dai N."/>
            <person name="Sheng W."/>
            <person name="Hou X."/>
            <person name="Wei L."/>
        </authorList>
    </citation>
    <scope>NUCLEOTIDE SEQUENCE</scope>
    <source>
        <strain evidence="2">G02</strain>
        <tissue evidence="2">Leaf</tissue>
    </source>
</reference>
<dbReference type="Pfam" id="PF14223">
    <property type="entry name" value="Retrotran_gag_2"/>
    <property type="match status" value="1"/>
</dbReference>